<dbReference type="EMBL" id="MU129045">
    <property type="protein sequence ID" value="KAF9509002.1"/>
    <property type="molecule type" value="Genomic_DNA"/>
</dbReference>
<protein>
    <recommendedName>
        <fullName evidence="1">Tc1-like transposase DDE domain-containing protein</fullName>
    </recommendedName>
</protein>
<dbReference type="Gene3D" id="3.30.420.10">
    <property type="entry name" value="Ribonuclease H-like superfamily/Ribonuclease H"/>
    <property type="match status" value="1"/>
</dbReference>
<feature type="non-terminal residue" evidence="2">
    <location>
        <position position="1"/>
    </location>
</feature>
<dbReference type="OrthoDB" id="2142724at2759"/>
<evidence type="ECO:0000313" key="2">
    <source>
        <dbReference type="EMBL" id="KAF9509002.1"/>
    </source>
</evidence>
<evidence type="ECO:0000313" key="3">
    <source>
        <dbReference type="Proteomes" id="UP000886523"/>
    </source>
</evidence>
<evidence type="ECO:0000259" key="1">
    <source>
        <dbReference type="Pfam" id="PF13358"/>
    </source>
</evidence>
<name>A0A9P6DPH7_9AGAM</name>
<proteinExistence type="predicted"/>
<dbReference type="Pfam" id="PF13358">
    <property type="entry name" value="DDE_3"/>
    <property type="match status" value="1"/>
</dbReference>
<gene>
    <name evidence="2" type="ORF">BS47DRAFT_1302046</name>
</gene>
<comment type="caution">
    <text evidence="2">The sequence shown here is derived from an EMBL/GenBank/DDBJ whole genome shotgun (WGS) entry which is preliminary data.</text>
</comment>
<dbReference type="InterPro" id="IPR038717">
    <property type="entry name" value="Tc1-like_DDE_dom"/>
</dbReference>
<dbReference type="InterPro" id="IPR036397">
    <property type="entry name" value="RNaseH_sf"/>
</dbReference>
<keyword evidence="3" id="KW-1185">Reference proteome</keyword>
<feature type="domain" description="Tc1-like transposase DDE" evidence="1">
    <location>
        <begin position="8"/>
        <end position="75"/>
    </location>
</feature>
<dbReference type="AlphaFoldDB" id="A0A9P6DPH7"/>
<accession>A0A9P6DPH7</accession>
<dbReference type="Proteomes" id="UP000886523">
    <property type="component" value="Unassembled WGS sequence"/>
</dbReference>
<reference evidence="2" key="1">
    <citation type="journal article" date="2020" name="Nat. Commun.">
        <title>Large-scale genome sequencing of mycorrhizal fungi provides insights into the early evolution of symbiotic traits.</title>
        <authorList>
            <person name="Miyauchi S."/>
            <person name="Kiss E."/>
            <person name="Kuo A."/>
            <person name="Drula E."/>
            <person name="Kohler A."/>
            <person name="Sanchez-Garcia M."/>
            <person name="Morin E."/>
            <person name="Andreopoulos B."/>
            <person name="Barry K.W."/>
            <person name="Bonito G."/>
            <person name="Buee M."/>
            <person name="Carver A."/>
            <person name="Chen C."/>
            <person name="Cichocki N."/>
            <person name="Clum A."/>
            <person name="Culley D."/>
            <person name="Crous P.W."/>
            <person name="Fauchery L."/>
            <person name="Girlanda M."/>
            <person name="Hayes R.D."/>
            <person name="Keri Z."/>
            <person name="LaButti K."/>
            <person name="Lipzen A."/>
            <person name="Lombard V."/>
            <person name="Magnuson J."/>
            <person name="Maillard F."/>
            <person name="Murat C."/>
            <person name="Nolan M."/>
            <person name="Ohm R.A."/>
            <person name="Pangilinan J."/>
            <person name="Pereira M.F."/>
            <person name="Perotto S."/>
            <person name="Peter M."/>
            <person name="Pfister S."/>
            <person name="Riley R."/>
            <person name="Sitrit Y."/>
            <person name="Stielow J.B."/>
            <person name="Szollosi G."/>
            <person name="Zifcakova L."/>
            <person name="Stursova M."/>
            <person name="Spatafora J.W."/>
            <person name="Tedersoo L."/>
            <person name="Vaario L.M."/>
            <person name="Yamada A."/>
            <person name="Yan M."/>
            <person name="Wang P."/>
            <person name="Xu J."/>
            <person name="Bruns T."/>
            <person name="Baldrian P."/>
            <person name="Vilgalys R."/>
            <person name="Dunand C."/>
            <person name="Henrissat B."/>
            <person name="Grigoriev I.V."/>
            <person name="Hibbett D."/>
            <person name="Nagy L.G."/>
            <person name="Martin F.M."/>
        </authorList>
    </citation>
    <scope>NUCLEOTIDE SEQUENCE</scope>
    <source>
        <strain evidence="2">UP504</strain>
    </source>
</reference>
<dbReference type="GO" id="GO:0003676">
    <property type="term" value="F:nucleic acid binding"/>
    <property type="evidence" value="ECO:0007669"/>
    <property type="project" value="InterPro"/>
</dbReference>
<sequence length="81" mass="9302">YSILPVLGLDGYLSFNIFEGSVTAEKFEKFLCEHVPLMHPYPGPQSVLILDNCSIHHGPLSKHLLRTRLVKYQIHSLFEYC</sequence>
<organism evidence="2 3">
    <name type="scientific">Hydnum rufescens UP504</name>
    <dbReference type="NCBI Taxonomy" id="1448309"/>
    <lineage>
        <taxon>Eukaryota</taxon>
        <taxon>Fungi</taxon>
        <taxon>Dikarya</taxon>
        <taxon>Basidiomycota</taxon>
        <taxon>Agaricomycotina</taxon>
        <taxon>Agaricomycetes</taxon>
        <taxon>Cantharellales</taxon>
        <taxon>Hydnaceae</taxon>
        <taxon>Hydnum</taxon>
    </lineage>
</organism>